<dbReference type="Gene3D" id="3.60.21.10">
    <property type="match status" value="1"/>
</dbReference>
<dbReference type="Proteomes" id="UP000613255">
    <property type="component" value="Unassembled WGS sequence"/>
</dbReference>
<keyword evidence="3" id="KW-1185">Reference proteome</keyword>
<dbReference type="Pfam" id="PF00149">
    <property type="entry name" value="Metallophos"/>
    <property type="match status" value="1"/>
</dbReference>
<evidence type="ECO:0000313" key="3">
    <source>
        <dbReference type="Proteomes" id="UP000613255"/>
    </source>
</evidence>
<gene>
    <name evidence="2" type="ORF">JAO82_12590</name>
</gene>
<evidence type="ECO:0000313" key="2">
    <source>
        <dbReference type="EMBL" id="MBI6630717.1"/>
    </source>
</evidence>
<dbReference type="InterPro" id="IPR004843">
    <property type="entry name" value="Calcineurin-like_PHP"/>
</dbReference>
<dbReference type="GO" id="GO:0016791">
    <property type="term" value="F:phosphatase activity"/>
    <property type="evidence" value="ECO:0007669"/>
    <property type="project" value="TreeGrafter"/>
</dbReference>
<dbReference type="GO" id="GO:0110154">
    <property type="term" value="P:RNA decapping"/>
    <property type="evidence" value="ECO:0007669"/>
    <property type="project" value="TreeGrafter"/>
</dbReference>
<dbReference type="RefSeq" id="WP_198686738.1">
    <property type="nucleotide sequence ID" value="NZ_JAEIJD010000012.1"/>
</dbReference>
<accession>A0A934LZB3</accession>
<dbReference type="SUPFAM" id="SSF56300">
    <property type="entry name" value="Metallo-dependent phosphatases"/>
    <property type="match status" value="1"/>
</dbReference>
<dbReference type="PANTHER" id="PTHR42850:SF4">
    <property type="entry name" value="ZINC-DEPENDENT ENDOPOLYPHOSPHATASE"/>
    <property type="match status" value="1"/>
</dbReference>
<evidence type="ECO:0000259" key="1">
    <source>
        <dbReference type="Pfam" id="PF00149"/>
    </source>
</evidence>
<organism evidence="2 3">
    <name type="scientific">Pontibaca salina</name>
    <dbReference type="NCBI Taxonomy" id="2795731"/>
    <lineage>
        <taxon>Bacteria</taxon>
        <taxon>Pseudomonadati</taxon>
        <taxon>Pseudomonadota</taxon>
        <taxon>Alphaproteobacteria</taxon>
        <taxon>Rhodobacterales</taxon>
        <taxon>Roseobacteraceae</taxon>
        <taxon>Pontibaca</taxon>
    </lineage>
</organism>
<dbReference type="InterPro" id="IPR029052">
    <property type="entry name" value="Metallo-depent_PP-like"/>
</dbReference>
<protein>
    <submittedName>
        <fullName evidence="2">Serine/threonine protein phosphatase</fullName>
    </submittedName>
</protein>
<sequence length="243" mass="26228">MSGAPIYVIGDIHGHADKLDHALDLIARDGGAEAEIVFLGDLVDRGPDSCGVIDRLVQGQAEGRDWHVLRGNHDDLFARYLRNGAVHDDNVASGLGWLHSRIGGRPTLASYGVEYAGGGSAAELLPVARAAVPSAHRAFLDELPLYHQRGALLFVHAGIRPEVPLAEQSRDDLLWIRDPFLNHVAPHSWLVVHGHTALDAPRHYSNRLNMDGGAGYGRALVPAVIEGRDVWALTVAGRMALKP</sequence>
<proteinExistence type="predicted"/>
<comment type="caution">
    <text evidence="2">The sequence shown here is derived from an EMBL/GenBank/DDBJ whole genome shotgun (WGS) entry which is preliminary data.</text>
</comment>
<dbReference type="GO" id="GO:0005737">
    <property type="term" value="C:cytoplasm"/>
    <property type="evidence" value="ECO:0007669"/>
    <property type="project" value="TreeGrafter"/>
</dbReference>
<dbReference type="PANTHER" id="PTHR42850">
    <property type="entry name" value="METALLOPHOSPHOESTERASE"/>
    <property type="match status" value="1"/>
</dbReference>
<dbReference type="InterPro" id="IPR050126">
    <property type="entry name" value="Ap4A_hydrolase"/>
</dbReference>
<name>A0A934LZB3_9RHOB</name>
<feature type="domain" description="Calcineurin-like phosphoesterase" evidence="1">
    <location>
        <begin position="5"/>
        <end position="203"/>
    </location>
</feature>
<reference evidence="2" key="1">
    <citation type="submission" date="2020-12" db="EMBL/GenBank/DDBJ databases">
        <title>Pontibaca salina gen. nov., sp. nov., isolated from marine sediment.</title>
        <authorList>
            <person name="Bo J."/>
            <person name="Wang S."/>
            <person name="Song X."/>
            <person name="Du Z."/>
        </authorList>
    </citation>
    <scope>NUCLEOTIDE SEQUENCE</scope>
    <source>
        <strain evidence="2">S1109L</strain>
    </source>
</reference>
<dbReference type="EMBL" id="JAEIJD010000012">
    <property type="protein sequence ID" value="MBI6630717.1"/>
    <property type="molecule type" value="Genomic_DNA"/>
</dbReference>
<dbReference type="AlphaFoldDB" id="A0A934LZB3"/>
<dbReference type="GO" id="GO:0008803">
    <property type="term" value="F:bis(5'-nucleosyl)-tetraphosphatase (symmetrical) activity"/>
    <property type="evidence" value="ECO:0007669"/>
    <property type="project" value="TreeGrafter"/>
</dbReference>